<reference evidence="2 3" key="1">
    <citation type="submission" date="2018-07" db="EMBL/GenBank/DDBJ databases">
        <title>Genomic Encyclopedia of Type Strains, Phase III (KMG-III): the genomes of soil and plant-associated and newly described type strains.</title>
        <authorList>
            <person name="Whitman W."/>
        </authorList>
    </citation>
    <scope>NUCLEOTIDE SEQUENCE [LARGE SCALE GENOMIC DNA]</scope>
    <source>
        <strain evidence="2 3">CECT 8236</strain>
    </source>
</reference>
<organism evidence="2 3">
    <name type="scientific">Cohnella lupini</name>
    <dbReference type="NCBI Taxonomy" id="1294267"/>
    <lineage>
        <taxon>Bacteria</taxon>
        <taxon>Bacillati</taxon>
        <taxon>Bacillota</taxon>
        <taxon>Bacilli</taxon>
        <taxon>Bacillales</taxon>
        <taxon>Paenibacillaceae</taxon>
        <taxon>Cohnella</taxon>
    </lineage>
</organism>
<evidence type="ECO:0000313" key="2">
    <source>
        <dbReference type="EMBL" id="RED66335.1"/>
    </source>
</evidence>
<feature type="signal peptide" evidence="1">
    <location>
        <begin position="1"/>
        <end position="31"/>
    </location>
</feature>
<comment type="caution">
    <text evidence="2">The sequence shown here is derived from an EMBL/GenBank/DDBJ whole genome shotgun (WGS) entry which is preliminary data.</text>
</comment>
<name>A0A3D9IX95_9BACL</name>
<accession>A0A3D9IX95</accession>
<dbReference type="OrthoDB" id="2726562at2"/>
<dbReference type="InterPro" id="IPR013783">
    <property type="entry name" value="Ig-like_fold"/>
</dbReference>
<evidence type="ECO:0000256" key="1">
    <source>
        <dbReference type="SAM" id="SignalP"/>
    </source>
</evidence>
<sequence>MHPMLRIVKPNTILSLLLLLSTVFFALPASAEKKVASATPTVTIEENNSTVGAVVHFSSNGLEPNKPVKLQWETEQGSYNIQGIYSLIGPSYKLEEQTMTMGTTDSMGKWNGSFVVPKGFGGDHTIYVRQNNEKVAQTNVFVAPTFRLFPESGPIGTEITVQAEGISYATMESNWQLSYDNKMTGLISAVSTNGSATAKIRAAGPVGKHSITIWHGYLGMPYINYTEAPNSYLPVPSFAFTVTDEAPIVRNEVEAQPNAAGGGVQMPKLTNKTGVNATLSRSVGQVGDSVTLKASGLPAGKQADLVWHTMEGSRITGMGFAEKKSSLGTARTDSNGSLSYEFPIPDDLGGVPHRIELRVGDISYAEVYLSISPSITKITPSSGPAGTEITIQIKGVGWTEYDNAYYLDYDNAYLGYMCGFNSQGTVTFTVPATGEPGYHILDLYPGIYRGKQANPDVYVAPQLTYGADHPGSAIPAIRMGFTITERP</sequence>
<protein>
    <recommendedName>
        <fullName evidence="4">Ig-like domain-containing protein</fullName>
    </recommendedName>
</protein>
<dbReference type="Gene3D" id="2.60.40.10">
    <property type="entry name" value="Immunoglobulins"/>
    <property type="match status" value="1"/>
</dbReference>
<dbReference type="AlphaFoldDB" id="A0A3D9IX95"/>
<keyword evidence="1" id="KW-0732">Signal</keyword>
<dbReference type="EMBL" id="QRDY01000001">
    <property type="protein sequence ID" value="RED66335.1"/>
    <property type="molecule type" value="Genomic_DNA"/>
</dbReference>
<keyword evidence="3" id="KW-1185">Reference proteome</keyword>
<proteinExistence type="predicted"/>
<feature type="chain" id="PRO_5017655151" description="Ig-like domain-containing protein" evidence="1">
    <location>
        <begin position="32"/>
        <end position="487"/>
    </location>
</feature>
<evidence type="ECO:0008006" key="4">
    <source>
        <dbReference type="Google" id="ProtNLM"/>
    </source>
</evidence>
<gene>
    <name evidence="2" type="ORF">DFP95_101834</name>
</gene>
<evidence type="ECO:0000313" key="3">
    <source>
        <dbReference type="Proteomes" id="UP000256869"/>
    </source>
</evidence>
<dbReference type="RefSeq" id="WP_115991257.1">
    <property type="nucleotide sequence ID" value="NZ_QRDY01000001.1"/>
</dbReference>
<dbReference type="Proteomes" id="UP000256869">
    <property type="component" value="Unassembled WGS sequence"/>
</dbReference>